<dbReference type="Proteomes" id="UP000704712">
    <property type="component" value="Unassembled WGS sequence"/>
</dbReference>
<proteinExistence type="predicted"/>
<organism evidence="2 3">
    <name type="scientific">Phytophthora infestans</name>
    <name type="common">Potato late blight agent</name>
    <name type="synonym">Botrytis infestans</name>
    <dbReference type="NCBI Taxonomy" id="4787"/>
    <lineage>
        <taxon>Eukaryota</taxon>
        <taxon>Sar</taxon>
        <taxon>Stramenopiles</taxon>
        <taxon>Oomycota</taxon>
        <taxon>Peronosporomycetes</taxon>
        <taxon>Peronosporales</taxon>
        <taxon>Peronosporaceae</taxon>
        <taxon>Phytophthora</taxon>
    </lineage>
</organism>
<evidence type="ECO:0000313" key="2">
    <source>
        <dbReference type="EMBL" id="KAF4142885.1"/>
    </source>
</evidence>
<reference evidence="2" key="1">
    <citation type="submission" date="2020-03" db="EMBL/GenBank/DDBJ databases">
        <title>Hybrid Assembly of Korean Phytophthora infestans isolates.</title>
        <authorList>
            <person name="Prokchorchik M."/>
            <person name="Lee Y."/>
            <person name="Seo J."/>
            <person name="Cho J.-H."/>
            <person name="Park Y.-E."/>
            <person name="Jang D.-C."/>
            <person name="Im J.-S."/>
            <person name="Choi J.-G."/>
            <person name="Park H.-J."/>
            <person name="Lee G.-B."/>
            <person name="Lee Y.-G."/>
            <person name="Hong S.-Y."/>
            <person name="Cho K."/>
            <person name="Sohn K.H."/>
        </authorList>
    </citation>
    <scope>NUCLEOTIDE SEQUENCE</scope>
    <source>
        <strain evidence="2">KR_2_A2</strain>
    </source>
</reference>
<name>A0A8S9UPU0_PHYIN</name>
<dbReference type="EMBL" id="JAACNO010001132">
    <property type="protein sequence ID" value="KAF4142885.1"/>
    <property type="molecule type" value="Genomic_DNA"/>
</dbReference>
<comment type="caution">
    <text evidence="2">The sequence shown here is derived from an EMBL/GenBank/DDBJ whole genome shotgun (WGS) entry which is preliminary data.</text>
</comment>
<evidence type="ECO:0000313" key="1">
    <source>
        <dbReference type="EMBL" id="KAF4137209.1"/>
    </source>
</evidence>
<sequence length="74" mass="8269">MTDAVTQAKLSGSIDTPFEISTVFVPGRRSAASDRIRKNGRKNTLRNSALLLCLILSWGRRKFIESRSTEWSAV</sequence>
<protein>
    <submittedName>
        <fullName evidence="2">Uncharacterized protein</fullName>
    </submittedName>
</protein>
<gene>
    <name evidence="2" type="ORF">GN958_ATG07948</name>
    <name evidence="1" type="ORF">GN958_ATG13597</name>
</gene>
<evidence type="ECO:0000313" key="3">
    <source>
        <dbReference type="Proteomes" id="UP000704712"/>
    </source>
</evidence>
<dbReference type="EMBL" id="JAACNO010001854">
    <property type="protein sequence ID" value="KAF4137209.1"/>
    <property type="molecule type" value="Genomic_DNA"/>
</dbReference>
<accession>A0A8S9UPU0</accession>
<dbReference type="AlphaFoldDB" id="A0A8S9UPU0"/>